<reference evidence="1 2" key="1">
    <citation type="submission" date="2019-06" db="EMBL/GenBank/DDBJ databases">
        <authorList>
            <person name="Livingstone P."/>
            <person name="Whitworth D."/>
        </authorList>
    </citation>
    <scope>NUCLEOTIDE SEQUENCE [LARGE SCALE GENOMIC DNA]</scope>
    <source>
        <strain evidence="1 2">AM401</strain>
    </source>
</reference>
<dbReference type="Proteomes" id="UP000315369">
    <property type="component" value="Unassembled WGS sequence"/>
</dbReference>
<evidence type="ECO:0000313" key="1">
    <source>
        <dbReference type="EMBL" id="TQF17833.1"/>
    </source>
</evidence>
<name>A0A540X961_9BACT</name>
<accession>A0A540X961</accession>
<sequence>MVHLIITSIKTIRTGLYEVTLQNEGVLTTAQSSVKPINNIQIANPSPDISMRRNGRVAAYPRDICAAIVAFDGARIRREELNETQRQESET</sequence>
<evidence type="ECO:0000313" key="2">
    <source>
        <dbReference type="Proteomes" id="UP000315369"/>
    </source>
</evidence>
<dbReference type="EMBL" id="VIFM01000003">
    <property type="protein sequence ID" value="TQF17833.1"/>
    <property type="molecule type" value="Genomic_DNA"/>
</dbReference>
<keyword evidence="2" id="KW-1185">Reference proteome</keyword>
<dbReference type="AlphaFoldDB" id="A0A540X961"/>
<protein>
    <submittedName>
        <fullName evidence="1">Uncharacterized protein</fullName>
    </submittedName>
</protein>
<comment type="caution">
    <text evidence="1">The sequence shown here is derived from an EMBL/GenBank/DDBJ whole genome shotgun (WGS) entry which is preliminary data.</text>
</comment>
<dbReference type="RefSeq" id="WP_141640556.1">
    <property type="nucleotide sequence ID" value="NZ_VIFM01000003.1"/>
</dbReference>
<organism evidence="1 2">
    <name type="scientific">Myxococcus llanfairpwllgwyngyllgogerychwyrndrobwllllantysiliogogogochensis</name>
    <dbReference type="NCBI Taxonomy" id="2590453"/>
    <lineage>
        <taxon>Bacteria</taxon>
        <taxon>Pseudomonadati</taxon>
        <taxon>Myxococcota</taxon>
        <taxon>Myxococcia</taxon>
        <taxon>Myxococcales</taxon>
        <taxon>Cystobacterineae</taxon>
        <taxon>Myxococcaceae</taxon>
        <taxon>Myxococcus</taxon>
    </lineage>
</organism>
<gene>
    <name evidence="1" type="ORF">FJV41_01440</name>
</gene>
<proteinExistence type="predicted"/>